<comment type="caution">
    <text evidence="9">The sequence shown here is derived from an EMBL/GenBank/DDBJ whole genome shotgun (WGS) entry which is preliminary data.</text>
</comment>
<evidence type="ECO:0000256" key="1">
    <source>
        <dbReference type="ARBA" id="ARBA00004442"/>
    </source>
</evidence>
<comment type="subcellular location">
    <subcellularLocation>
        <location evidence="1">Cell outer membrane</location>
    </subcellularLocation>
</comment>
<dbReference type="InterPro" id="IPR010130">
    <property type="entry name" value="T1SS_OMP_TolC"/>
</dbReference>
<evidence type="ECO:0000256" key="5">
    <source>
        <dbReference type="ARBA" id="ARBA00022692"/>
    </source>
</evidence>
<dbReference type="GO" id="GO:0015562">
    <property type="term" value="F:efflux transmembrane transporter activity"/>
    <property type="evidence" value="ECO:0007669"/>
    <property type="project" value="InterPro"/>
</dbReference>
<dbReference type="Gene3D" id="1.20.1600.10">
    <property type="entry name" value="Outer membrane efflux proteins (OEP)"/>
    <property type="match status" value="1"/>
</dbReference>
<dbReference type="SUPFAM" id="SSF56954">
    <property type="entry name" value="Outer membrane efflux proteins (OEP)"/>
    <property type="match status" value="1"/>
</dbReference>
<evidence type="ECO:0000256" key="6">
    <source>
        <dbReference type="ARBA" id="ARBA00023136"/>
    </source>
</evidence>
<evidence type="ECO:0000313" key="9">
    <source>
        <dbReference type="EMBL" id="PJO75187.1"/>
    </source>
</evidence>
<evidence type="ECO:0000256" key="8">
    <source>
        <dbReference type="SAM" id="SignalP"/>
    </source>
</evidence>
<dbReference type="GO" id="GO:0015288">
    <property type="term" value="F:porin activity"/>
    <property type="evidence" value="ECO:0007669"/>
    <property type="project" value="TreeGrafter"/>
</dbReference>
<evidence type="ECO:0000256" key="7">
    <source>
        <dbReference type="ARBA" id="ARBA00023237"/>
    </source>
</evidence>
<dbReference type="AlphaFoldDB" id="A0A2H9YRB4"/>
<dbReference type="PANTHER" id="PTHR30026">
    <property type="entry name" value="OUTER MEMBRANE PROTEIN TOLC"/>
    <property type="match status" value="1"/>
</dbReference>
<dbReference type="PANTHER" id="PTHR30026:SF20">
    <property type="entry name" value="OUTER MEMBRANE PROTEIN TOLC"/>
    <property type="match status" value="1"/>
</dbReference>
<keyword evidence="7" id="KW-0998">Cell outer membrane</keyword>
<keyword evidence="4" id="KW-1134">Transmembrane beta strand</keyword>
<keyword evidence="5" id="KW-0812">Transmembrane</keyword>
<dbReference type="NCBIfam" id="TIGR01844">
    <property type="entry name" value="type_I_sec_TolC"/>
    <property type="match status" value="1"/>
</dbReference>
<evidence type="ECO:0000256" key="3">
    <source>
        <dbReference type="ARBA" id="ARBA00022448"/>
    </source>
</evidence>
<comment type="similarity">
    <text evidence="2">Belongs to the outer membrane factor (OMF) (TC 1.B.17) family.</text>
</comment>
<keyword evidence="8" id="KW-0732">Signal</keyword>
<evidence type="ECO:0000256" key="4">
    <source>
        <dbReference type="ARBA" id="ARBA00022452"/>
    </source>
</evidence>
<feature type="chain" id="PRO_5014158224" evidence="8">
    <location>
        <begin position="21"/>
        <end position="448"/>
    </location>
</feature>
<proteinExistence type="inferred from homology"/>
<dbReference type="InterPro" id="IPR051906">
    <property type="entry name" value="TolC-like"/>
</dbReference>
<dbReference type="GO" id="GO:0009279">
    <property type="term" value="C:cell outer membrane"/>
    <property type="evidence" value="ECO:0007669"/>
    <property type="project" value="UniProtKB-SubCell"/>
</dbReference>
<dbReference type="Pfam" id="PF02321">
    <property type="entry name" value="OEP"/>
    <property type="match status" value="2"/>
</dbReference>
<dbReference type="InterPro" id="IPR003423">
    <property type="entry name" value="OMP_efflux"/>
</dbReference>
<organism evidence="9 10">
    <name type="scientific">Acinetobacter pseudolwoffii</name>
    <dbReference type="NCBI Taxonomy" id="2053287"/>
    <lineage>
        <taxon>Bacteria</taxon>
        <taxon>Pseudomonadati</taxon>
        <taxon>Pseudomonadota</taxon>
        <taxon>Gammaproteobacteria</taxon>
        <taxon>Moraxellales</taxon>
        <taxon>Moraxellaceae</taxon>
        <taxon>Acinetobacter</taxon>
    </lineage>
</organism>
<dbReference type="EMBL" id="PHRG01000004">
    <property type="protein sequence ID" value="PJO75187.1"/>
    <property type="molecule type" value="Genomic_DNA"/>
</dbReference>
<keyword evidence="6" id="KW-0472">Membrane</keyword>
<gene>
    <name evidence="9" type="ORF">CWI32_10100</name>
</gene>
<evidence type="ECO:0000256" key="2">
    <source>
        <dbReference type="ARBA" id="ARBA00007613"/>
    </source>
</evidence>
<protein>
    <submittedName>
        <fullName evidence="9">RND transporter</fullName>
    </submittedName>
</protein>
<reference evidence="9 10" key="1">
    <citation type="submission" date="2017-11" db="EMBL/GenBank/DDBJ databases">
        <title>Revising the taxonomy of the Acinetobacter lwoffii group: the description of Acinetobacter pseudolwoffii sp. nov. and emended description of Acinetobacter lwoffii.</title>
        <authorList>
            <person name="Nemec A."/>
            <person name="Radolfova-Krizova L."/>
        </authorList>
    </citation>
    <scope>NUCLEOTIDE SEQUENCE [LARGE SCALE GENOMIC DNA]</scope>
    <source>
        <strain evidence="9 10">ANC 5044</strain>
    </source>
</reference>
<sequence length="448" mass="50293">MKLKLSVMAGLLCSSPAIFALDLQQAYARAQQNDPNWQANLLQYQADQLNLGIASGNLLPTVSLSGNITRKNQSVDAPADPQFSNFITSSNTTRQLALTARQPLFRWDAWQGYKQVKTSVELSEVNLRLQKQQHILQVAEAYFNVLRQQSLTTAYLQEEQALSEQLRMMNAKLKEGLVARSEVSEANAQYQSAQANRISTQVQLVLAQEQLAQLIGPYRENLAVLRNDFQFQKPIPSDMQSWTDLAQSQNLNILQARLQKRYSEDAKRVEQAALYPQVEAVGTYGYLKQTPETIMSSNGDFDQIGVEVNWNLFSGGRTQKSIRQAGVNVQKSAAQLDAAIRKANTDVKQSFMQVETDQAKLNARKAAMESSEMVSQASRAQYQEGLKTMVDVLLAQRNAFSAKTDYLNAKYDYLLHVLQLQASVGQLTEKELAELNAWLIEYDSPQPR</sequence>
<dbReference type="GeneID" id="97178322"/>
<accession>A0A2H9YRB4</accession>
<feature type="signal peptide" evidence="8">
    <location>
        <begin position="1"/>
        <end position="20"/>
    </location>
</feature>
<evidence type="ECO:0000313" key="10">
    <source>
        <dbReference type="Proteomes" id="UP000243446"/>
    </source>
</evidence>
<dbReference type="GO" id="GO:1990281">
    <property type="term" value="C:efflux pump complex"/>
    <property type="evidence" value="ECO:0007669"/>
    <property type="project" value="TreeGrafter"/>
</dbReference>
<keyword evidence="3" id="KW-0813">Transport</keyword>
<dbReference type="Proteomes" id="UP000243446">
    <property type="component" value="Unassembled WGS sequence"/>
</dbReference>
<dbReference type="RefSeq" id="WP_100535231.1">
    <property type="nucleotide sequence ID" value="NZ_CBDBYO010000001.1"/>
</dbReference>
<name>A0A2H9YRB4_9GAMM</name>